<dbReference type="PANTHER" id="PTHR42916:SF1">
    <property type="entry name" value="PROTEIN PHYLLO, CHLOROPLASTIC"/>
    <property type="match status" value="1"/>
</dbReference>
<feature type="domain" description="Thiamine pyrophosphate enzyme N-terminal TPP-binding" evidence="2">
    <location>
        <begin position="10"/>
        <end position="97"/>
    </location>
</feature>
<dbReference type="InterPro" id="IPR029061">
    <property type="entry name" value="THDP-binding"/>
</dbReference>
<dbReference type="Pfam" id="PF02776">
    <property type="entry name" value="TPP_enzyme_N"/>
    <property type="match status" value="1"/>
</dbReference>
<dbReference type="GO" id="GO:0009234">
    <property type="term" value="P:menaquinone biosynthetic process"/>
    <property type="evidence" value="ECO:0007669"/>
    <property type="project" value="UniProtKB-KW"/>
</dbReference>
<organism evidence="3 4">
    <name type="scientific">Serratia rubidaea</name>
    <name type="common">Serratia marinorubra</name>
    <dbReference type="NCBI Taxonomy" id="61652"/>
    <lineage>
        <taxon>Bacteria</taxon>
        <taxon>Pseudomonadati</taxon>
        <taxon>Pseudomonadota</taxon>
        <taxon>Gammaproteobacteria</taxon>
        <taxon>Enterobacterales</taxon>
        <taxon>Yersiniaceae</taxon>
        <taxon>Serratia</taxon>
    </lineage>
</organism>
<evidence type="ECO:0000256" key="1">
    <source>
        <dbReference type="ARBA" id="ARBA00022428"/>
    </source>
</evidence>
<dbReference type="GO" id="GO:0030976">
    <property type="term" value="F:thiamine pyrophosphate binding"/>
    <property type="evidence" value="ECO:0007669"/>
    <property type="project" value="InterPro"/>
</dbReference>
<dbReference type="SUPFAM" id="SSF52518">
    <property type="entry name" value="Thiamin diphosphate-binding fold (THDP-binding)"/>
    <property type="match status" value="1"/>
</dbReference>
<gene>
    <name evidence="3" type="primary">menD_2</name>
    <name evidence="3" type="ORF">NCTC9419_00620</name>
</gene>
<dbReference type="Proteomes" id="UP000271603">
    <property type="component" value="Chromosome"/>
</dbReference>
<name>A0A3S4FPE1_SERRU</name>
<keyword evidence="1" id="KW-0474">Menaquinone biosynthesis</keyword>
<dbReference type="InterPro" id="IPR012001">
    <property type="entry name" value="Thiamin_PyroP_enz_TPP-bd_dom"/>
</dbReference>
<evidence type="ECO:0000259" key="2">
    <source>
        <dbReference type="Pfam" id="PF02776"/>
    </source>
</evidence>
<evidence type="ECO:0000313" key="3">
    <source>
        <dbReference type="EMBL" id="VEA68805.1"/>
    </source>
</evidence>
<evidence type="ECO:0000313" key="4">
    <source>
        <dbReference type="Proteomes" id="UP000271603"/>
    </source>
</evidence>
<sequence length="110" mass="11460">MSTSVFNRRWAALLLEAVSRHGVRHVCIAPGSRSTPLTLAAAANPAFICHTHFDERGLGHLALGLAKAGREPVAVIVTSGTAAANLYPALIEAGLTGSGWCFSPPTGRRS</sequence>
<dbReference type="EC" id="2.2.1.9" evidence="3"/>
<dbReference type="AlphaFoldDB" id="A0A3S4FPE1"/>
<reference evidence="3 4" key="1">
    <citation type="submission" date="2018-12" db="EMBL/GenBank/DDBJ databases">
        <authorList>
            <consortium name="Pathogen Informatics"/>
        </authorList>
    </citation>
    <scope>NUCLEOTIDE SEQUENCE [LARGE SCALE GENOMIC DNA]</scope>
    <source>
        <strain evidence="3 4">NCTC9419</strain>
    </source>
</reference>
<protein>
    <submittedName>
        <fullName evidence="3">2-succinyl-5-enolpyruvyl-6-hydroxy-3-cyclohexene-1-carboxylate synthase</fullName>
        <ecNumber evidence="3">2.2.1.9</ecNumber>
    </submittedName>
</protein>
<dbReference type="EMBL" id="LR134155">
    <property type="protein sequence ID" value="VEA68805.1"/>
    <property type="molecule type" value="Genomic_DNA"/>
</dbReference>
<keyword evidence="3" id="KW-0808">Transferase</keyword>
<proteinExistence type="predicted"/>
<dbReference type="PANTHER" id="PTHR42916">
    <property type="entry name" value="2-SUCCINYL-5-ENOLPYRUVYL-6-HYDROXY-3-CYCLOHEXENE-1-CARBOXYLATE SYNTHASE"/>
    <property type="match status" value="1"/>
</dbReference>
<dbReference type="GO" id="GO:0070204">
    <property type="term" value="F:2-succinyl-5-enolpyruvyl-6-hydroxy-3-cyclohexene-1-carboxylic-acid synthase activity"/>
    <property type="evidence" value="ECO:0007669"/>
    <property type="project" value="UniProtKB-EC"/>
</dbReference>
<dbReference type="Gene3D" id="3.40.50.970">
    <property type="match status" value="1"/>
</dbReference>
<accession>A0A3S4FPE1</accession>